<sequence>MNDDRYSSGKLVIELIMIVLAVLFFFPLYLTFINAFKRYDEVLASTSSLPQVWQLANFATVWQQIQFPGVFANSLIITVGSVVGILLISSAAAYQLVRNPGVWSNIIFMTILSSLVIPFQTMMIPLVKVAKDFHLINTLHGMIIMYWGFGIPLALFLYHGFVKGIPVELEEAATIDGSGTVGVYFRILLPLLAPITTTIAILHTLWIWNDFLLPFIMLSAKANRTIPLATFVYFGEYMNQWHLALAALTLAVIPIIVFFLLMQRYIIQGITAGAVKG</sequence>
<evidence type="ECO:0000256" key="7">
    <source>
        <dbReference type="RuleBase" id="RU363032"/>
    </source>
</evidence>
<evidence type="ECO:0000259" key="8">
    <source>
        <dbReference type="PROSITE" id="PS50928"/>
    </source>
</evidence>
<evidence type="ECO:0000256" key="4">
    <source>
        <dbReference type="ARBA" id="ARBA00022692"/>
    </source>
</evidence>
<feature type="transmembrane region" description="Helical" evidence="7">
    <location>
        <begin position="183"/>
        <end position="208"/>
    </location>
</feature>
<dbReference type="PANTHER" id="PTHR43744:SF12">
    <property type="entry name" value="ABC TRANSPORTER PERMEASE PROTEIN MG189-RELATED"/>
    <property type="match status" value="1"/>
</dbReference>
<feature type="transmembrane region" description="Helical" evidence="7">
    <location>
        <begin position="70"/>
        <end position="94"/>
    </location>
</feature>
<dbReference type="CDD" id="cd06261">
    <property type="entry name" value="TM_PBP2"/>
    <property type="match status" value="1"/>
</dbReference>
<feature type="transmembrane region" description="Helical" evidence="7">
    <location>
        <begin position="12"/>
        <end position="33"/>
    </location>
</feature>
<dbReference type="GO" id="GO:0005886">
    <property type="term" value="C:plasma membrane"/>
    <property type="evidence" value="ECO:0007669"/>
    <property type="project" value="UniProtKB-SubCell"/>
</dbReference>
<evidence type="ECO:0000313" key="10">
    <source>
        <dbReference type="Proteomes" id="UP000295636"/>
    </source>
</evidence>
<keyword evidence="4 7" id="KW-0812">Transmembrane</keyword>
<dbReference type="Pfam" id="PF00528">
    <property type="entry name" value="BPD_transp_1"/>
    <property type="match status" value="1"/>
</dbReference>
<reference evidence="9 10" key="1">
    <citation type="submission" date="2019-03" db="EMBL/GenBank/DDBJ databases">
        <title>This is whole genome sequence of Paenibacillus sp MS74 strain.</title>
        <authorList>
            <person name="Trinh H.N."/>
        </authorList>
    </citation>
    <scope>NUCLEOTIDE SEQUENCE [LARGE SCALE GENOMIC DNA]</scope>
    <source>
        <strain evidence="9 10">MS74</strain>
    </source>
</reference>
<protein>
    <submittedName>
        <fullName evidence="9">Carbohydrate ABC transporter permease</fullName>
    </submittedName>
</protein>
<comment type="similarity">
    <text evidence="7">Belongs to the binding-protein-dependent transport system permease family.</text>
</comment>
<keyword evidence="10" id="KW-1185">Reference proteome</keyword>
<proteinExistence type="inferred from homology"/>
<feature type="domain" description="ABC transmembrane type-1" evidence="8">
    <location>
        <begin position="71"/>
        <end position="262"/>
    </location>
</feature>
<keyword evidence="3" id="KW-1003">Cell membrane</keyword>
<dbReference type="InterPro" id="IPR035906">
    <property type="entry name" value="MetI-like_sf"/>
</dbReference>
<dbReference type="PANTHER" id="PTHR43744">
    <property type="entry name" value="ABC TRANSPORTER PERMEASE PROTEIN MG189-RELATED-RELATED"/>
    <property type="match status" value="1"/>
</dbReference>
<evidence type="ECO:0000256" key="3">
    <source>
        <dbReference type="ARBA" id="ARBA00022475"/>
    </source>
</evidence>
<evidence type="ECO:0000256" key="6">
    <source>
        <dbReference type="ARBA" id="ARBA00023136"/>
    </source>
</evidence>
<gene>
    <name evidence="9" type="ORF">E1757_29615</name>
</gene>
<keyword evidence="6 7" id="KW-0472">Membrane</keyword>
<dbReference type="Proteomes" id="UP000295636">
    <property type="component" value="Unassembled WGS sequence"/>
</dbReference>
<comment type="caution">
    <text evidence="9">The sequence shown here is derived from an EMBL/GenBank/DDBJ whole genome shotgun (WGS) entry which is preliminary data.</text>
</comment>
<name>A0A4R5KEA7_9BACL</name>
<dbReference type="SUPFAM" id="SSF161098">
    <property type="entry name" value="MetI-like"/>
    <property type="match status" value="1"/>
</dbReference>
<dbReference type="OrthoDB" id="9772609at2"/>
<dbReference type="EMBL" id="SMRT01000020">
    <property type="protein sequence ID" value="TDF92547.1"/>
    <property type="molecule type" value="Genomic_DNA"/>
</dbReference>
<keyword evidence="2 7" id="KW-0813">Transport</keyword>
<feature type="transmembrane region" description="Helical" evidence="7">
    <location>
        <begin position="106"/>
        <end position="127"/>
    </location>
</feature>
<dbReference type="InterPro" id="IPR000515">
    <property type="entry name" value="MetI-like"/>
</dbReference>
<dbReference type="PROSITE" id="PS50928">
    <property type="entry name" value="ABC_TM1"/>
    <property type="match status" value="1"/>
</dbReference>
<evidence type="ECO:0000313" key="9">
    <source>
        <dbReference type="EMBL" id="TDF92547.1"/>
    </source>
</evidence>
<accession>A0A4R5KEA7</accession>
<dbReference type="GO" id="GO:0055085">
    <property type="term" value="P:transmembrane transport"/>
    <property type="evidence" value="ECO:0007669"/>
    <property type="project" value="InterPro"/>
</dbReference>
<feature type="transmembrane region" description="Helical" evidence="7">
    <location>
        <begin position="139"/>
        <end position="162"/>
    </location>
</feature>
<organism evidence="9 10">
    <name type="scientific">Paenibacillus piri</name>
    <dbReference type="NCBI Taxonomy" id="2547395"/>
    <lineage>
        <taxon>Bacteria</taxon>
        <taxon>Bacillati</taxon>
        <taxon>Bacillota</taxon>
        <taxon>Bacilli</taxon>
        <taxon>Bacillales</taxon>
        <taxon>Paenibacillaceae</taxon>
        <taxon>Paenibacillus</taxon>
    </lineage>
</organism>
<evidence type="ECO:0000256" key="5">
    <source>
        <dbReference type="ARBA" id="ARBA00022989"/>
    </source>
</evidence>
<comment type="subcellular location">
    <subcellularLocation>
        <location evidence="1 7">Cell membrane</location>
        <topology evidence="1 7">Multi-pass membrane protein</topology>
    </subcellularLocation>
</comment>
<dbReference type="AlphaFoldDB" id="A0A4R5KEA7"/>
<evidence type="ECO:0000256" key="1">
    <source>
        <dbReference type="ARBA" id="ARBA00004651"/>
    </source>
</evidence>
<keyword evidence="5 7" id="KW-1133">Transmembrane helix</keyword>
<dbReference type="Gene3D" id="1.10.3720.10">
    <property type="entry name" value="MetI-like"/>
    <property type="match status" value="1"/>
</dbReference>
<dbReference type="RefSeq" id="WP_133235069.1">
    <property type="nucleotide sequence ID" value="NZ_SMRT01000020.1"/>
</dbReference>
<evidence type="ECO:0000256" key="2">
    <source>
        <dbReference type="ARBA" id="ARBA00022448"/>
    </source>
</evidence>
<feature type="transmembrane region" description="Helical" evidence="7">
    <location>
        <begin position="241"/>
        <end position="261"/>
    </location>
</feature>